<dbReference type="InterPro" id="IPR007421">
    <property type="entry name" value="Schlafen_AlbA_2_dom"/>
</dbReference>
<evidence type="ECO:0000313" key="3">
    <source>
        <dbReference type="Proteomes" id="UP001156921"/>
    </source>
</evidence>
<dbReference type="RefSeq" id="WP_284223615.1">
    <property type="nucleotide sequence ID" value="NZ_BSOY01000099.1"/>
</dbReference>
<protein>
    <recommendedName>
        <fullName evidence="1">Schlafen AlbA-2 domain-containing protein</fullName>
    </recommendedName>
</protein>
<dbReference type="InterPro" id="IPR038475">
    <property type="entry name" value="RecG_C_sf"/>
</dbReference>
<dbReference type="PANTHER" id="PTHR30595">
    <property type="entry name" value="GLPR-RELATED TRANSCRIPTIONAL REPRESSOR"/>
    <property type="match status" value="1"/>
</dbReference>
<feature type="domain" description="Schlafen AlbA-2" evidence="1">
    <location>
        <begin position="21"/>
        <end position="137"/>
    </location>
</feature>
<dbReference type="EMBL" id="BSOY01000099">
    <property type="protein sequence ID" value="GLS02727.1"/>
    <property type="molecule type" value="Genomic_DNA"/>
</dbReference>
<dbReference type="Proteomes" id="UP001156921">
    <property type="component" value="Unassembled WGS sequence"/>
</dbReference>
<dbReference type="Pfam" id="PF13749">
    <property type="entry name" value="HATPase_c_4"/>
    <property type="match status" value="1"/>
</dbReference>
<dbReference type="InterPro" id="IPR038461">
    <property type="entry name" value="Schlafen_AlbA_2_dom_sf"/>
</dbReference>
<dbReference type="Pfam" id="PF04326">
    <property type="entry name" value="SLFN_AlbA_2"/>
    <property type="match status" value="1"/>
</dbReference>
<reference evidence="3" key="1">
    <citation type="journal article" date="2019" name="Int. J. Syst. Evol. Microbiol.">
        <title>The Global Catalogue of Microorganisms (GCM) 10K type strain sequencing project: providing services to taxonomists for standard genome sequencing and annotation.</title>
        <authorList>
            <consortium name="The Broad Institute Genomics Platform"/>
            <consortium name="The Broad Institute Genome Sequencing Center for Infectious Disease"/>
            <person name="Wu L."/>
            <person name="Ma J."/>
        </authorList>
    </citation>
    <scope>NUCLEOTIDE SEQUENCE [LARGE SCALE GENOMIC DNA]</scope>
    <source>
        <strain evidence="3">NBRC 110107</strain>
    </source>
</reference>
<proteinExistence type="predicted"/>
<keyword evidence="3" id="KW-1185">Reference proteome</keyword>
<gene>
    <name evidence="2" type="ORF">GCM10007859_27580</name>
</gene>
<evidence type="ECO:0000313" key="2">
    <source>
        <dbReference type="EMBL" id="GLS02727.1"/>
    </source>
</evidence>
<evidence type="ECO:0000259" key="1">
    <source>
        <dbReference type="Pfam" id="PF04326"/>
    </source>
</evidence>
<dbReference type="Gene3D" id="3.30.950.30">
    <property type="entry name" value="Schlafen, AAA domain"/>
    <property type="match status" value="1"/>
</dbReference>
<name>A0ABQ6BMN3_9CAUL</name>
<organism evidence="2 3">
    <name type="scientific">Brevundimonas denitrificans</name>
    <dbReference type="NCBI Taxonomy" id="1443434"/>
    <lineage>
        <taxon>Bacteria</taxon>
        <taxon>Pseudomonadati</taxon>
        <taxon>Pseudomonadota</taxon>
        <taxon>Alphaproteobacteria</taxon>
        <taxon>Caulobacterales</taxon>
        <taxon>Caulobacteraceae</taxon>
        <taxon>Brevundimonas</taxon>
    </lineage>
</organism>
<dbReference type="PANTHER" id="PTHR30595:SF6">
    <property type="entry name" value="SCHLAFEN ALBA-2 DOMAIN-CONTAINING PROTEIN"/>
    <property type="match status" value="1"/>
</dbReference>
<sequence length="458" mass="50485">MPLDLIEISAEDAAAVIQTAEGQFSDVKSIGISPANLTKTISAFANADGGELFIGVDEVGPEKTRRWRGFADQEAANGHIQAFEQFFPLGTDYQYEFLAAPDGGGIILKVQVARTQGISSASNGTPYVRRGAQNLPANNPEALRRLEYDKGVASFETELVNVPVEVVVESEITQRFIAGVVPAAEPAAWLKKQILIRDGRPSVAAVLMFSDEPQAALPKRCGIKIYRYKTKEAEGFRKALAFDPETVEGPLYDQIRNAVELTTKHTEAIPKMGGASLEAIKYPAETLHEIITNAVLHRDYSIADDVHIRIFDNRIEIESPGRLPAHITVENILAERFARNGAVVRVLNKFPEAPNKDVGEGLNTAFAAMHELGLKEPVIEERDNSVLVSIRHEALASPEEAIMKFLDDNETIKNSQAREITHIRADYQMKNIFGRMVDRGLIEQVPGTRTSNTAYRKK</sequence>
<dbReference type="Gene3D" id="3.30.565.60">
    <property type="match status" value="1"/>
</dbReference>
<comment type="caution">
    <text evidence="2">The sequence shown here is derived from an EMBL/GenBank/DDBJ whole genome shotgun (WGS) entry which is preliminary data.</text>
</comment>
<accession>A0ABQ6BMN3</accession>